<evidence type="ECO:0000313" key="12">
    <source>
        <dbReference type="Proteomes" id="UP000295416"/>
    </source>
</evidence>
<proteinExistence type="predicted"/>
<comment type="subcellular location">
    <subcellularLocation>
        <location evidence="1">Cell membrane</location>
        <topology evidence="1">Multi-pass membrane protein</topology>
    </subcellularLocation>
</comment>
<dbReference type="PANTHER" id="PTHR32024:SF1">
    <property type="entry name" value="KTR SYSTEM POTASSIUM UPTAKE PROTEIN B"/>
    <property type="match status" value="1"/>
</dbReference>
<dbReference type="InterPro" id="IPR003445">
    <property type="entry name" value="Cat_transpt"/>
</dbReference>
<reference evidence="11 12" key="1">
    <citation type="submission" date="2019-03" db="EMBL/GenBank/DDBJ databases">
        <title>Genomic Encyclopedia of Type Strains, Phase IV (KMG-IV): sequencing the most valuable type-strain genomes for metagenomic binning, comparative biology and taxonomic classification.</title>
        <authorList>
            <person name="Goeker M."/>
        </authorList>
    </citation>
    <scope>NUCLEOTIDE SEQUENCE [LARGE SCALE GENOMIC DNA]</scope>
    <source>
        <strain evidence="11 12">DSM 19377</strain>
    </source>
</reference>
<feature type="transmembrane region" description="Helical" evidence="10">
    <location>
        <begin position="163"/>
        <end position="182"/>
    </location>
</feature>
<dbReference type="InterPro" id="IPR004772">
    <property type="entry name" value="TrkH"/>
</dbReference>
<dbReference type="Pfam" id="PF02386">
    <property type="entry name" value="TrkH"/>
    <property type="match status" value="1"/>
</dbReference>
<keyword evidence="3" id="KW-1003">Cell membrane</keyword>
<dbReference type="GO" id="GO:0005886">
    <property type="term" value="C:plasma membrane"/>
    <property type="evidence" value="ECO:0007669"/>
    <property type="project" value="UniProtKB-SubCell"/>
</dbReference>
<protein>
    <submittedName>
        <fullName evidence="11">Trk system potassium uptake protein TrkH</fullName>
    </submittedName>
</protein>
<dbReference type="EMBL" id="SLXK01000005">
    <property type="protein sequence ID" value="TCP30539.1"/>
    <property type="molecule type" value="Genomic_DNA"/>
</dbReference>
<keyword evidence="8" id="KW-0406">Ion transport</keyword>
<evidence type="ECO:0000256" key="3">
    <source>
        <dbReference type="ARBA" id="ARBA00022475"/>
    </source>
</evidence>
<dbReference type="GO" id="GO:0015379">
    <property type="term" value="F:potassium:chloride symporter activity"/>
    <property type="evidence" value="ECO:0007669"/>
    <property type="project" value="InterPro"/>
</dbReference>
<accession>A0A4R2P6L6</accession>
<evidence type="ECO:0000313" key="11">
    <source>
        <dbReference type="EMBL" id="TCP30539.1"/>
    </source>
</evidence>
<feature type="transmembrane region" description="Helical" evidence="10">
    <location>
        <begin position="46"/>
        <end position="67"/>
    </location>
</feature>
<comment type="caution">
    <text evidence="11">The sequence shown here is derived from an EMBL/GenBank/DDBJ whole genome shotgun (WGS) entry which is preliminary data.</text>
</comment>
<keyword evidence="6" id="KW-0630">Potassium</keyword>
<feature type="transmembrane region" description="Helical" evidence="10">
    <location>
        <begin position="194"/>
        <end position="219"/>
    </location>
</feature>
<feature type="transmembrane region" description="Helical" evidence="10">
    <location>
        <begin position="352"/>
        <end position="372"/>
    </location>
</feature>
<evidence type="ECO:0000256" key="2">
    <source>
        <dbReference type="ARBA" id="ARBA00022448"/>
    </source>
</evidence>
<evidence type="ECO:0000256" key="1">
    <source>
        <dbReference type="ARBA" id="ARBA00004651"/>
    </source>
</evidence>
<evidence type="ECO:0000256" key="4">
    <source>
        <dbReference type="ARBA" id="ARBA00022538"/>
    </source>
</evidence>
<gene>
    <name evidence="11" type="ORF">EV207_10568</name>
</gene>
<feature type="transmembrane region" description="Helical" evidence="10">
    <location>
        <begin position="231"/>
        <end position="250"/>
    </location>
</feature>
<feature type="transmembrane region" description="Helical" evidence="10">
    <location>
        <begin position="410"/>
        <end position="432"/>
    </location>
</feature>
<evidence type="ECO:0000256" key="5">
    <source>
        <dbReference type="ARBA" id="ARBA00022692"/>
    </source>
</evidence>
<keyword evidence="5 10" id="KW-0812">Transmembrane</keyword>
<keyword evidence="4" id="KW-0633">Potassium transport</keyword>
<dbReference type="RefSeq" id="WP_243646956.1">
    <property type="nucleotide sequence ID" value="NZ_SLXK01000005.1"/>
</dbReference>
<keyword evidence="2" id="KW-0813">Transport</keyword>
<evidence type="ECO:0000256" key="8">
    <source>
        <dbReference type="ARBA" id="ARBA00023065"/>
    </source>
</evidence>
<feature type="transmembrane region" description="Helical" evidence="10">
    <location>
        <begin position="298"/>
        <end position="331"/>
    </location>
</feature>
<organism evidence="11 12">
    <name type="scientific">Scopulibacillus darangshiensis</name>
    <dbReference type="NCBI Taxonomy" id="442528"/>
    <lineage>
        <taxon>Bacteria</taxon>
        <taxon>Bacillati</taxon>
        <taxon>Bacillota</taxon>
        <taxon>Bacilli</taxon>
        <taxon>Bacillales</taxon>
        <taxon>Sporolactobacillaceae</taxon>
        <taxon>Scopulibacillus</taxon>
    </lineage>
</organism>
<evidence type="ECO:0000256" key="9">
    <source>
        <dbReference type="ARBA" id="ARBA00023136"/>
    </source>
</evidence>
<feature type="transmembrane region" description="Helical" evidence="10">
    <location>
        <begin position="124"/>
        <end position="151"/>
    </location>
</feature>
<evidence type="ECO:0000256" key="10">
    <source>
        <dbReference type="SAM" id="Phobius"/>
    </source>
</evidence>
<feature type="transmembrane region" description="Helical" evidence="10">
    <location>
        <begin position="79"/>
        <end position="104"/>
    </location>
</feature>
<evidence type="ECO:0000256" key="7">
    <source>
        <dbReference type="ARBA" id="ARBA00022989"/>
    </source>
</evidence>
<dbReference type="PANTHER" id="PTHR32024">
    <property type="entry name" value="TRK SYSTEM POTASSIUM UPTAKE PROTEIN TRKG-RELATED"/>
    <property type="match status" value="1"/>
</dbReference>
<feature type="transmembrane region" description="Helical" evidence="10">
    <location>
        <begin position="20"/>
        <end position="40"/>
    </location>
</feature>
<dbReference type="AlphaFoldDB" id="A0A4R2P6L6"/>
<dbReference type="Proteomes" id="UP000295416">
    <property type="component" value="Unassembled WGS sequence"/>
</dbReference>
<keyword evidence="7 10" id="KW-1133">Transmembrane helix</keyword>
<name>A0A4R2P6L6_9BACL</name>
<evidence type="ECO:0000256" key="6">
    <source>
        <dbReference type="ARBA" id="ARBA00022958"/>
    </source>
</evidence>
<sequence>MAALNGIKNPKSIKLNPPQILALGYTVFILLGAILLWLPISTTKPISFLDALFTATSATTVTGLAVVDSGTAFTLFGQIIMLCLVQIGGLGFMSFAVLVIMLLGKRIGLKQRMLLQESLNHPSVGGIIRLVRMILLISLAIELVGFIFLSLVMIPKLGFLKGAYYSLFHSITAFNNAGIALWPKSLGQFSSDPIVNLVVTLLITTGGIGFTVLIDIWYSKEFHQLSLHSKLMIYGTIILNVIAILTFFVLEYNNPGTIGDMTLQEKLLSSYFQGISARTAGFGTIDYANLEPGTAITFMLMMFIGGGSGSTASGIKITTFLVIILAVVSFVRGKDKTIAFNRTIRMSTIMRSITIVFVSLTVLFVAVIALMITENGHGSFLIILFETVSAFGTTGASMGLTGELSTPGRWIIMLMMFFGRLGLLTLAFSLSAPGKRNIRYPNGDVFTG</sequence>
<dbReference type="NCBIfam" id="TIGR00933">
    <property type="entry name" value="2a38"/>
    <property type="match status" value="1"/>
</dbReference>
<keyword evidence="9 10" id="KW-0472">Membrane</keyword>
<keyword evidence="12" id="KW-1185">Reference proteome</keyword>